<evidence type="ECO:0008006" key="4">
    <source>
        <dbReference type="Google" id="ProtNLM"/>
    </source>
</evidence>
<sequence length="145" mass="15667">MTTTTLHEPTSHCHIEATPDGVRITCRRVPLAPGILLTPDQWAHLTSRLTTGRLPDFAIELPGDSWVTKIAPPGQEANALYLWNDELAALTQEIRDGRHPHHNPLPDDHAERPAAVPSGAAAPPSRPGRKAVPGRRTPISAVSGR</sequence>
<name>A0ABQ4D521_9ACTN</name>
<proteinExistence type="predicted"/>
<feature type="compositionally biased region" description="Low complexity" evidence="1">
    <location>
        <begin position="113"/>
        <end position="123"/>
    </location>
</feature>
<accession>A0ABQ4D521</accession>
<keyword evidence="3" id="KW-1185">Reference proteome</keyword>
<evidence type="ECO:0000313" key="3">
    <source>
        <dbReference type="Proteomes" id="UP000604117"/>
    </source>
</evidence>
<feature type="region of interest" description="Disordered" evidence="1">
    <location>
        <begin position="93"/>
        <end position="145"/>
    </location>
</feature>
<protein>
    <recommendedName>
        <fullName evidence="4">DUF397 domain-containing protein</fullName>
    </recommendedName>
</protein>
<reference evidence="2 3" key="1">
    <citation type="submission" date="2021-01" db="EMBL/GenBank/DDBJ databases">
        <title>Whole genome shotgun sequence of Asanoa siamensis NBRC 107932.</title>
        <authorList>
            <person name="Komaki H."/>
            <person name="Tamura T."/>
        </authorList>
    </citation>
    <scope>NUCLEOTIDE SEQUENCE [LARGE SCALE GENOMIC DNA]</scope>
    <source>
        <strain evidence="2 3">NBRC 107932</strain>
    </source>
</reference>
<comment type="caution">
    <text evidence="2">The sequence shown here is derived from an EMBL/GenBank/DDBJ whole genome shotgun (WGS) entry which is preliminary data.</text>
</comment>
<organism evidence="2 3">
    <name type="scientific">Asanoa siamensis</name>
    <dbReference type="NCBI Taxonomy" id="926357"/>
    <lineage>
        <taxon>Bacteria</taxon>
        <taxon>Bacillati</taxon>
        <taxon>Actinomycetota</taxon>
        <taxon>Actinomycetes</taxon>
        <taxon>Micromonosporales</taxon>
        <taxon>Micromonosporaceae</taxon>
        <taxon>Asanoa</taxon>
    </lineage>
</organism>
<dbReference type="Proteomes" id="UP000604117">
    <property type="component" value="Unassembled WGS sequence"/>
</dbReference>
<evidence type="ECO:0000256" key="1">
    <source>
        <dbReference type="SAM" id="MobiDB-lite"/>
    </source>
</evidence>
<evidence type="ECO:0000313" key="2">
    <source>
        <dbReference type="EMBL" id="GIF78624.1"/>
    </source>
</evidence>
<gene>
    <name evidence="2" type="ORF">Asi02nite_81420</name>
</gene>
<dbReference type="EMBL" id="BONE01000179">
    <property type="protein sequence ID" value="GIF78624.1"/>
    <property type="molecule type" value="Genomic_DNA"/>
</dbReference>